<name>A0A7R9R2A1_9ACAR</name>
<proteinExistence type="predicted"/>
<protein>
    <submittedName>
        <fullName evidence="1">Uncharacterized protein</fullName>
    </submittedName>
</protein>
<evidence type="ECO:0000313" key="2">
    <source>
        <dbReference type="Proteomes" id="UP000728032"/>
    </source>
</evidence>
<reference evidence="1" key="1">
    <citation type="submission" date="2020-11" db="EMBL/GenBank/DDBJ databases">
        <authorList>
            <person name="Tran Van P."/>
        </authorList>
    </citation>
    <scope>NUCLEOTIDE SEQUENCE</scope>
</reference>
<dbReference type="EMBL" id="CAJPVJ010061769">
    <property type="protein sequence ID" value="CAG2184234.1"/>
    <property type="molecule type" value="Genomic_DNA"/>
</dbReference>
<evidence type="ECO:0000313" key="1">
    <source>
        <dbReference type="EMBL" id="CAD7668785.1"/>
    </source>
</evidence>
<dbReference type="Proteomes" id="UP000728032">
    <property type="component" value="Unassembled WGS sequence"/>
</dbReference>
<accession>A0A7R9R2A1</accession>
<keyword evidence="2" id="KW-1185">Reference proteome</keyword>
<dbReference type="AlphaFoldDB" id="A0A7R9R2A1"/>
<sequence>MPTDMSAIWVTLPPMPTAWLT</sequence>
<dbReference type="EMBL" id="OC976594">
    <property type="protein sequence ID" value="CAD7668785.1"/>
    <property type="molecule type" value="Genomic_DNA"/>
</dbReference>
<gene>
    <name evidence="1" type="ORF">ONB1V03_LOCUS23654</name>
</gene>
<organism evidence="1">
    <name type="scientific">Oppiella nova</name>
    <dbReference type="NCBI Taxonomy" id="334625"/>
    <lineage>
        <taxon>Eukaryota</taxon>
        <taxon>Metazoa</taxon>
        <taxon>Ecdysozoa</taxon>
        <taxon>Arthropoda</taxon>
        <taxon>Chelicerata</taxon>
        <taxon>Arachnida</taxon>
        <taxon>Acari</taxon>
        <taxon>Acariformes</taxon>
        <taxon>Sarcoptiformes</taxon>
        <taxon>Oribatida</taxon>
        <taxon>Brachypylina</taxon>
        <taxon>Oppioidea</taxon>
        <taxon>Oppiidae</taxon>
        <taxon>Oppiella</taxon>
    </lineage>
</organism>